<sequence>MLSEFFASQDWSDLNGVARIALSKKTEGRGSRDFGFECLVQIKLASYFLENFESSGEFKVYVGERLGRLKIKPDLTLVKPDWSEGTLLELKTIADNNFSWLKGDVEKLRRVNLPWDKFLLSVNCYLSPQAFEKSSLSAERFAEREAVGLLLFKPFYKSDCGVTFSYALFKV</sequence>
<accession>E8T5H5</accession>
<proteinExistence type="predicted"/>
<name>E8T5H5_THEA1</name>
<dbReference type="Proteomes" id="UP000006362">
    <property type="component" value="Chromosome"/>
</dbReference>
<dbReference type="eggNOG" id="ENOG502ZDFB">
    <property type="taxonomic scope" value="Bacteria"/>
</dbReference>
<organism evidence="1 2">
    <name type="scientific">Thermovibrio ammonificans (strain DSM 15698 / JCM 12110 / HB-1)</name>
    <dbReference type="NCBI Taxonomy" id="648996"/>
    <lineage>
        <taxon>Bacteria</taxon>
        <taxon>Pseudomonadati</taxon>
        <taxon>Aquificota</taxon>
        <taxon>Aquificia</taxon>
        <taxon>Desulfurobacteriales</taxon>
        <taxon>Desulfurobacteriaceae</taxon>
        <taxon>Thermovibrio</taxon>
    </lineage>
</organism>
<evidence type="ECO:0000313" key="1">
    <source>
        <dbReference type="EMBL" id="ADU97629.1"/>
    </source>
</evidence>
<dbReference type="HOGENOM" id="CLU_1562137_0_0_0"/>
<dbReference type="EMBL" id="CP002444">
    <property type="protein sequence ID" value="ADU97629.1"/>
    <property type="molecule type" value="Genomic_DNA"/>
</dbReference>
<dbReference type="KEGG" id="tam:Theam_1673"/>
<dbReference type="AlphaFoldDB" id="E8T5H5"/>
<gene>
    <name evidence="1" type="ordered locus">Theam_1673</name>
</gene>
<dbReference type="STRING" id="648996.Theam_1673"/>
<protein>
    <submittedName>
        <fullName evidence="1">Uncharacterized protein</fullName>
    </submittedName>
</protein>
<reference evidence="1" key="1">
    <citation type="submission" date="2011-01" db="EMBL/GenBank/DDBJ databases">
        <title>Complete sequence of chromosome of Thermovibrio ammonificans HB-1.</title>
        <authorList>
            <consortium name="US DOE Joint Genome Institute"/>
            <person name="Lucas S."/>
            <person name="Copeland A."/>
            <person name="Lapidus A."/>
            <person name="Cheng J.-F."/>
            <person name="Goodwin L."/>
            <person name="Pitluck S."/>
            <person name="Davenport K."/>
            <person name="Detter J.C."/>
            <person name="Han C."/>
            <person name="Tapia R."/>
            <person name="Land M."/>
            <person name="Hauser L."/>
            <person name="Kyrpides N."/>
            <person name="Ivanova N."/>
            <person name="Ovchinnikova G."/>
            <person name="Vetriani C."/>
            <person name="Woyke T."/>
        </authorList>
    </citation>
    <scope>NUCLEOTIDE SEQUENCE [LARGE SCALE GENOMIC DNA]</scope>
    <source>
        <strain evidence="1">HB-1</strain>
    </source>
</reference>
<keyword evidence="2" id="KW-1185">Reference proteome</keyword>
<evidence type="ECO:0000313" key="2">
    <source>
        <dbReference type="Proteomes" id="UP000006362"/>
    </source>
</evidence>